<evidence type="ECO:0000313" key="2">
    <source>
        <dbReference type="Proteomes" id="UP000243524"/>
    </source>
</evidence>
<keyword evidence="2" id="KW-1185">Reference proteome</keyword>
<sequence length="69" mass="7778">MTLNFLEYYVNIGETITFSIFAPLKDVFANTDSLEFENPSIELKGYVKDEKIEIQFGISGGLGAFDDNF</sequence>
<comment type="caution">
    <text evidence="1">The sequence shown here is derived from an EMBL/GenBank/DDBJ whole genome shotgun (WGS) entry which is preliminary data.</text>
</comment>
<dbReference type="AlphaFoldDB" id="A0A2I0QWN3"/>
<gene>
    <name evidence="1" type="ORF">CEY16_03065</name>
</gene>
<protein>
    <submittedName>
        <fullName evidence="1">Uncharacterized protein</fullName>
    </submittedName>
</protein>
<organism evidence="1 2">
    <name type="scientific">Halalkalibacillus sediminis</name>
    <dbReference type="NCBI Taxonomy" id="2018042"/>
    <lineage>
        <taxon>Bacteria</taxon>
        <taxon>Bacillati</taxon>
        <taxon>Bacillota</taxon>
        <taxon>Bacilli</taxon>
        <taxon>Bacillales</taxon>
        <taxon>Bacillaceae</taxon>
        <taxon>Halalkalibacillus</taxon>
    </lineage>
</organism>
<evidence type="ECO:0000313" key="1">
    <source>
        <dbReference type="EMBL" id="PKR78751.1"/>
    </source>
</evidence>
<proteinExistence type="predicted"/>
<reference evidence="1 2" key="1">
    <citation type="submission" date="2017-06" db="EMBL/GenBank/DDBJ databases">
        <title>the draft geome sequence of Illustriluteabacillus marina B3227.</title>
        <authorList>
            <person name="He R.-H."/>
            <person name="Du Z.-J."/>
        </authorList>
    </citation>
    <scope>NUCLEOTIDE SEQUENCE [LARGE SCALE GENOMIC DNA]</scope>
    <source>
        <strain evidence="1 2">B3227</strain>
    </source>
</reference>
<accession>A0A2I0QWN3</accession>
<dbReference type="EMBL" id="PJNH01000001">
    <property type="protein sequence ID" value="PKR78751.1"/>
    <property type="molecule type" value="Genomic_DNA"/>
</dbReference>
<name>A0A2I0QWN3_9BACI</name>
<dbReference type="Proteomes" id="UP000243524">
    <property type="component" value="Unassembled WGS sequence"/>
</dbReference>